<name>A0ABN0GML0_BAREL</name>
<dbReference type="EMBL" id="AILW01000002">
    <property type="protein sequence ID" value="EJF84802.1"/>
    <property type="molecule type" value="Genomic_DNA"/>
</dbReference>
<feature type="transmembrane region" description="Helical" evidence="1">
    <location>
        <begin position="87"/>
        <end position="107"/>
    </location>
</feature>
<accession>A0ABN0GML0</accession>
<keyword evidence="1" id="KW-0812">Transmembrane</keyword>
<keyword evidence="3" id="KW-1185">Reference proteome</keyword>
<evidence type="ECO:0000313" key="3">
    <source>
        <dbReference type="Proteomes" id="UP000008942"/>
    </source>
</evidence>
<proteinExistence type="predicted"/>
<dbReference type="Proteomes" id="UP000008942">
    <property type="component" value="Unassembled WGS sequence"/>
</dbReference>
<comment type="caution">
    <text evidence="2">The sequence shown here is derived from an EMBL/GenBank/DDBJ whole genome shotgun (WGS) entry which is preliminary data.</text>
</comment>
<gene>
    <name evidence="2" type="ORF">MCU_00380</name>
</gene>
<feature type="transmembrane region" description="Helical" evidence="1">
    <location>
        <begin position="52"/>
        <end position="75"/>
    </location>
</feature>
<sequence length="156" mass="17862">MTVMFILSEFWINSYAPSQKTGFDPYYLCYCLKIRGCDRSNTASKSGGTQGFIPFVIGYSLIILATIPILTACKLNPEFQKNQDTPFFRYLFHVSSAMMVALVYGAIQMGTLTLIIPFSLSIDYHENEAAHFNDNPCTREYCPLNSYRHIKQLRQR</sequence>
<evidence type="ECO:0000313" key="2">
    <source>
        <dbReference type="EMBL" id="EJF84802.1"/>
    </source>
</evidence>
<protein>
    <submittedName>
        <fullName evidence="2">Uncharacterized protein</fullName>
    </submittedName>
</protein>
<keyword evidence="1" id="KW-1133">Transmembrane helix</keyword>
<reference evidence="2 3" key="1">
    <citation type="submission" date="2012-03" db="EMBL/GenBank/DDBJ databases">
        <title>The Genome Sequence of Bartonella elizabethae Re6043vi.</title>
        <authorList>
            <consortium name="The Broad Institute Genome Sequencing Platform"/>
            <consortium name="The Broad Institute Genome Sequencing Center for Infectious Disease"/>
            <person name="Feldgarden M."/>
            <person name="Kirby J."/>
            <person name="Kosoy M."/>
            <person name="Birtles R."/>
            <person name="Probert W.S."/>
            <person name="Chiaraviglio L."/>
            <person name="Young S.K."/>
            <person name="Zeng Q."/>
            <person name="Gargeya S."/>
            <person name="Fitzgerald M."/>
            <person name="Haas B."/>
            <person name="Abouelleil A."/>
            <person name="Alvarado L."/>
            <person name="Arachchi H.M."/>
            <person name="Berlin A."/>
            <person name="Chapman S.B."/>
            <person name="Gearin G."/>
            <person name="Goldberg J."/>
            <person name="Griggs A."/>
            <person name="Gujja S."/>
            <person name="Hansen M."/>
            <person name="Heiman D."/>
            <person name="Howarth C."/>
            <person name="Larimer J."/>
            <person name="Lui A."/>
            <person name="MacDonald P.J.P."/>
            <person name="McCowen C."/>
            <person name="Montmayeur A."/>
            <person name="Murphy C."/>
            <person name="Neiman D."/>
            <person name="Pearson M."/>
            <person name="Priest M."/>
            <person name="Roberts A."/>
            <person name="Saif S."/>
            <person name="Shea T."/>
            <person name="Sisk P."/>
            <person name="Stolte C."/>
            <person name="Sykes S."/>
            <person name="Wortman J."/>
            <person name="Nusbaum C."/>
            <person name="Birren B."/>
        </authorList>
    </citation>
    <scope>NUCLEOTIDE SEQUENCE [LARGE SCALE GENOMIC DNA]</scope>
    <source>
        <strain evidence="2 3">Re6043vi</strain>
    </source>
</reference>
<keyword evidence="1" id="KW-0472">Membrane</keyword>
<dbReference type="RefSeq" id="WP_005773506.1">
    <property type="nucleotide sequence ID" value="NZ_JH725139.1"/>
</dbReference>
<organism evidence="2 3">
    <name type="scientific">Bartonella elizabethae Re6043vi</name>
    <dbReference type="NCBI Taxonomy" id="1094554"/>
    <lineage>
        <taxon>Bacteria</taxon>
        <taxon>Pseudomonadati</taxon>
        <taxon>Pseudomonadota</taxon>
        <taxon>Alphaproteobacteria</taxon>
        <taxon>Hyphomicrobiales</taxon>
        <taxon>Bartonellaceae</taxon>
        <taxon>Bartonella</taxon>
    </lineage>
</organism>
<evidence type="ECO:0000256" key="1">
    <source>
        <dbReference type="SAM" id="Phobius"/>
    </source>
</evidence>